<keyword evidence="2" id="KW-1185">Reference proteome</keyword>
<accession>A0A369JAL6</accession>
<comment type="caution">
    <text evidence="1">The sequence shown here is derived from an EMBL/GenBank/DDBJ whole genome shotgun (WGS) entry which is preliminary data.</text>
</comment>
<evidence type="ECO:0000313" key="1">
    <source>
        <dbReference type="EMBL" id="RDB19121.1"/>
    </source>
</evidence>
<proteinExistence type="predicted"/>
<dbReference type="Proteomes" id="UP000076154">
    <property type="component" value="Unassembled WGS sequence"/>
</dbReference>
<dbReference type="AlphaFoldDB" id="A0A369JAL6"/>
<dbReference type="InParanoid" id="A0A369JAL6"/>
<reference evidence="1" key="1">
    <citation type="submission" date="2018-04" db="EMBL/GenBank/DDBJ databases">
        <title>Whole genome sequencing of Hypsizygus marmoreus.</title>
        <authorList>
            <person name="Choi I.-G."/>
            <person name="Min B."/>
            <person name="Kim J.-G."/>
            <person name="Kim S."/>
            <person name="Oh Y.-L."/>
            <person name="Kong W.-S."/>
            <person name="Park H."/>
            <person name="Jeong J."/>
            <person name="Song E.-S."/>
        </authorList>
    </citation>
    <scope>NUCLEOTIDE SEQUENCE [LARGE SCALE GENOMIC DNA]</scope>
    <source>
        <strain evidence="1">51987-8</strain>
    </source>
</reference>
<gene>
    <name evidence="1" type="ORF">Hypma_014239</name>
</gene>
<name>A0A369JAL6_HYPMA</name>
<sequence length="257" mass="28844">MAVPIDHPSPSSRSVDPSAAFLAQNTRTVGPRSLLGARISRGRSRELLRRALSQLSTFPRAQSARLSFVKEPNDIDLHRRSTFYYLSCARPRYPGTYAFQAPTISPDDIPKCAGFLLPEWLVLLIDGDVEYTTHRTFWGGQTKLIPARPSLRRLVIESIITLRFGTLGSSDHGESKKTEGCGGKASFEMSYRDPQVSLNASYRLDVAPEQLTHTRLKYSPCPVDERSAPSVFQHTRRRVFPSRAVLMTCLYPCSRRS</sequence>
<protein>
    <submittedName>
        <fullName evidence="1">Uncharacterized protein</fullName>
    </submittedName>
</protein>
<organism evidence="1 2">
    <name type="scientific">Hypsizygus marmoreus</name>
    <name type="common">White beech mushroom</name>
    <name type="synonym">Agaricus marmoreus</name>
    <dbReference type="NCBI Taxonomy" id="39966"/>
    <lineage>
        <taxon>Eukaryota</taxon>
        <taxon>Fungi</taxon>
        <taxon>Dikarya</taxon>
        <taxon>Basidiomycota</taxon>
        <taxon>Agaricomycotina</taxon>
        <taxon>Agaricomycetes</taxon>
        <taxon>Agaricomycetidae</taxon>
        <taxon>Agaricales</taxon>
        <taxon>Tricholomatineae</taxon>
        <taxon>Lyophyllaceae</taxon>
        <taxon>Hypsizygus</taxon>
    </lineage>
</organism>
<evidence type="ECO:0000313" key="2">
    <source>
        <dbReference type="Proteomes" id="UP000076154"/>
    </source>
</evidence>
<dbReference type="EMBL" id="LUEZ02000084">
    <property type="protein sequence ID" value="RDB19121.1"/>
    <property type="molecule type" value="Genomic_DNA"/>
</dbReference>